<gene>
    <name evidence="2" type="ORF">TSPI_05538</name>
</gene>
<keyword evidence="1" id="KW-1133">Transmembrane helix</keyword>
<name>A0ABR3K7A6_TRISP</name>
<reference evidence="2 3" key="1">
    <citation type="submission" date="2024-07" db="EMBL/GenBank/DDBJ databases">
        <title>Enhanced genomic and transcriptomic resources for Trichinella pseudospiralis and T. spiralis underpin the discovery of pronounced molecular differences between stages and species.</title>
        <authorList>
            <person name="Pasi K.K."/>
            <person name="La Rosa G."/>
            <person name="Gomez-Morales M.A."/>
            <person name="Tosini F."/>
            <person name="Sumanam S."/>
            <person name="Young N.D."/>
            <person name="Chang B.C."/>
            <person name="Robin G.B."/>
        </authorList>
    </citation>
    <scope>NUCLEOTIDE SEQUENCE [LARGE SCALE GENOMIC DNA]</scope>
    <source>
        <strain evidence="2">ISS534</strain>
    </source>
</reference>
<keyword evidence="1" id="KW-0812">Transmembrane</keyword>
<accession>A0ABR3K7A6</accession>
<evidence type="ECO:0000313" key="3">
    <source>
        <dbReference type="Proteomes" id="UP001558632"/>
    </source>
</evidence>
<evidence type="ECO:0000313" key="2">
    <source>
        <dbReference type="EMBL" id="KAL1230663.1"/>
    </source>
</evidence>
<evidence type="ECO:0000256" key="1">
    <source>
        <dbReference type="SAM" id="Phobius"/>
    </source>
</evidence>
<dbReference type="EMBL" id="JBEUSY010000468">
    <property type="protein sequence ID" value="KAL1230663.1"/>
    <property type="molecule type" value="Genomic_DNA"/>
</dbReference>
<keyword evidence="1" id="KW-0472">Membrane</keyword>
<feature type="transmembrane region" description="Helical" evidence="1">
    <location>
        <begin position="50"/>
        <end position="67"/>
    </location>
</feature>
<comment type="caution">
    <text evidence="2">The sequence shown here is derived from an EMBL/GenBank/DDBJ whole genome shotgun (WGS) entry which is preliminary data.</text>
</comment>
<sequence>MNACDVTSGAGRPFEYYGDQQPEQVYNRSVLQELDMISTMNIKFNKISDFTLYWFILAVALFLFISIKLQSKKRPSSGIKQKV</sequence>
<protein>
    <submittedName>
        <fullName evidence="2">NADPH oxidase</fullName>
    </submittedName>
</protein>
<proteinExistence type="predicted"/>
<dbReference type="Proteomes" id="UP001558632">
    <property type="component" value="Unassembled WGS sequence"/>
</dbReference>
<keyword evidence="3" id="KW-1185">Reference proteome</keyword>
<organism evidence="2 3">
    <name type="scientific">Trichinella spiralis</name>
    <name type="common">Trichina worm</name>
    <dbReference type="NCBI Taxonomy" id="6334"/>
    <lineage>
        <taxon>Eukaryota</taxon>
        <taxon>Metazoa</taxon>
        <taxon>Ecdysozoa</taxon>
        <taxon>Nematoda</taxon>
        <taxon>Enoplea</taxon>
        <taxon>Dorylaimia</taxon>
        <taxon>Trichinellida</taxon>
        <taxon>Trichinellidae</taxon>
        <taxon>Trichinella</taxon>
    </lineage>
</organism>